<dbReference type="RefSeq" id="XP_001598071.1">
    <property type="nucleotide sequence ID" value="XM_001598021.1"/>
</dbReference>
<name>A7E4D5_SCLS1</name>
<keyword evidence="2" id="KW-1185">Reference proteome</keyword>
<dbReference type="AlphaFoldDB" id="A7E4D5"/>
<evidence type="ECO:0000313" key="1">
    <source>
        <dbReference type="EMBL" id="EDN90757.1"/>
    </source>
</evidence>
<accession>A7E4D5</accession>
<gene>
    <name evidence="1" type="ORF">SS1G_00157</name>
</gene>
<dbReference type="EMBL" id="CH476621">
    <property type="protein sequence ID" value="EDN90757.1"/>
    <property type="molecule type" value="Genomic_DNA"/>
</dbReference>
<dbReference type="Proteomes" id="UP000001312">
    <property type="component" value="Unassembled WGS sequence"/>
</dbReference>
<sequence>MNRVLQCDEDDDSENLGDDAVDAELSKLFDSSIQTNRDRVIELSDALKFSSKNKRNAKR</sequence>
<evidence type="ECO:0000313" key="2">
    <source>
        <dbReference type="Proteomes" id="UP000001312"/>
    </source>
</evidence>
<dbReference type="KEGG" id="ssl:SS1G_00157"/>
<protein>
    <submittedName>
        <fullName evidence="1">Uncharacterized protein</fullName>
    </submittedName>
</protein>
<dbReference type="InParanoid" id="A7E4D5"/>
<proteinExistence type="predicted"/>
<organism evidence="1 2">
    <name type="scientific">Sclerotinia sclerotiorum (strain ATCC 18683 / 1980 / Ss-1)</name>
    <name type="common">White mold</name>
    <name type="synonym">Whetzelinia sclerotiorum</name>
    <dbReference type="NCBI Taxonomy" id="665079"/>
    <lineage>
        <taxon>Eukaryota</taxon>
        <taxon>Fungi</taxon>
        <taxon>Dikarya</taxon>
        <taxon>Ascomycota</taxon>
        <taxon>Pezizomycotina</taxon>
        <taxon>Leotiomycetes</taxon>
        <taxon>Helotiales</taxon>
        <taxon>Sclerotiniaceae</taxon>
        <taxon>Sclerotinia</taxon>
    </lineage>
</organism>
<reference evidence="2" key="1">
    <citation type="journal article" date="2011" name="PLoS Genet.">
        <title>Genomic analysis of the necrotrophic fungal pathogens Sclerotinia sclerotiorum and Botrytis cinerea.</title>
        <authorList>
            <person name="Amselem J."/>
            <person name="Cuomo C.A."/>
            <person name="van Kan J.A."/>
            <person name="Viaud M."/>
            <person name="Benito E.P."/>
            <person name="Couloux A."/>
            <person name="Coutinho P.M."/>
            <person name="de Vries R.P."/>
            <person name="Dyer P.S."/>
            <person name="Fillinger S."/>
            <person name="Fournier E."/>
            <person name="Gout L."/>
            <person name="Hahn M."/>
            <person name="Kohn L."/>
            <person name="Lapalu N."/>
            <person name="Plummer K.M."/>
            <person name="Pradier J.M."/>
            <person name="Quevillon E."/>
            <person name="Sharon A."/>
            <person name="Simon A."/>
            <person name="ten Have A."/>
            <person name="Tudzynski B."/>
            <person name="Tudzynski P."/>
            <person name="Wincker P."/>
            <person name="Andrew M."/>
            <person name="Anthouard V."/>
            <person name="Beever R.E."/>
            <person name="Beffa R."/>
            <person name="Benoit I."/>
            <person name="Bouzid O."/>
            <person name="Brault B."/>
            <person name="Chen Z."/>
            <person name="Choquer M."/>
            <person name="Collemare J."/>
            <person name="Cotton P."/>
            <person name="Danchin E.G."/>
            <person name="Da Silva C."/>
            <person name="Gautier A."/>
            <person name="Giraud C."/>
            <person name="Giraud T."/>
            <person name="Gonzalez C."/>
            <person name="Grossetete S."/>
            <person name="Guldener U."/>
            <person name="Henrissat B."/>
            <person name="Howlett B.J."/>
            <person name="Kodira C."/>
            <person name="Kretschmer M."/>
            <person name="Lappartient A."/>
            <person name="Leroch M."/>
            <person name="Levis C."/>
            <person name="Mauceli E."/>
            <person name="Neuveglise C."/>
            <person name="Oeser B."/>
            <person name="Pearson M."/>
            <person name="Poulain J."/>
            <person name="Poussereau N."/>
            <person name="Quesneville H."/>
            <person name="Rascle C."/>
            <person name="Schumacher J."/>
            <person name="Segurens B."/>
            <person name="Sexton A."/>
            <person name="Silva E."/>
            <person name="Sirven C."/>
            <person name="Soanes D.M."/>
            <person name="Talbot N.J."/>
            <person name="Templeton M."/>
            <person name="Yandava C."/>
            <person name="Yarden O."/>
            <person name="Zeng Q."/>
            <person name="Rollins J.A."/>
            <person name="Lebrun M.H."/>
            <person name="Dickman M."/>
        </authorList>
    </citation>
    <scope>NUCLEOTIDE SEQUENCE [LARGE SCALE GENOMIC DNA]</scope>
    <source>
        <strain evidence="2">ATCC 18683 / 1980 / Ss-1</strain>
    </source>
</reference>
<dbReference type="HOGENOM" id="CLU_2962242_0_0_1"/>
<dbReference type="GeneID" id="5494531"/>